<evidence type="ECO:0000313" key="2">
    <source>
        <dbReference type="Proteomes" id="UP000460715"/>
    </source>
</evidence>
<dbReference type="AlphaFoldDB" id="A0A845BR64"/>
<sequence>MFDQLIHADWSVSPRKRWAATAVRQAGHWVVKAPALVGPAEAFLDRAFAAAARQRVLLGFDFPIGVPAAYGARTGLRSFRELLPLLRAGFLPGQCKRRQADRQEKAAAISAWAEGHGVVFAAPAADALAAGFGSSASGEDQFDALLGLLKMIEVAEGRRAEATERHDGTAAWEGWILGR</sequence>
<reference evidence="1 2" key="1">
    <citation type="submission" date="2019-03" db="EMBL/GenBank/DDBJ databases">
        <title>Roseomonas sp. a novel Roseomonas species isolated from Sea whip Gorgonian.</title>
        <authorList>
            <person name="Li F."/>
            <person name="Pan X."/>
            <person name="Huang S."/>
            <person name="Li Z."/>
            <person name="Meng B."/>
        </authorList>
    </citation>
    <scope>NUCLEOTIDE SEQUENCE [LARGE SCALE GENOMIC DNA]</scope>
    <source>
        <strain evidence="1 2">M0104</strain>
    </source>
</reference>
<dbReference type="Proteomes" id="UP000460715">
    <property type="component" value="Unassembled WGS sequence"/>
</dbReference>
<organism evidence="1 2">
    <name type="scientific">Teichococcus coralli</name>
    <dbReference type="NCBI Taxonomy" id="2545983"/>
    <lineage>
        <taxon>Bacteria</taxon>
        <taxon>Pseudomonadati</taxon>
        <taxon>Pseudomonadota</taxon>
        <taxon>Alphaproteobacteria</taxon>
        <taxon>Acetobacterales</taxon>
        <taxon>Roseomonadaceae</taxon>
        <taxon>Roseomonas</taxon>
    </lineage>
</organism>
<evidence type="ECO:0000313" key="1">
    <source>
        <dbReference type="EMBL" id="MXP65879.1"/>
    </source>
</evidence>
<accession>A0A845BR64</accession>
<gene>
    <name evidence="1" type="ORF">E0493_21250</name>
</gene>
<dbReference type="RefSeq" id="WP_160939287.1">
    <property type="nucleotide sequence ID" value="NZ_SNVJ01000030.1"/>
</dbReference>
<keyword evidence="2" id="KW-1185">Reference proteome</keyword>
<dbReference type="EMBL" id="SNVJ01000030">
    <property type="protein sequence ID" value="MXP65879.1"/>
    <property type="molecule type" value="Genomic_DNA"/>
</dbReference>
<protein>
    <submittedName>
        <fullName evidence="1">DUF429 domain-containing protein</fullName>
    </submittedName>
</protein>
<proteinExistence type="predicted"/>
<dbReference type="OrthoDB" id="3078257at2"/>
<name>A0A845BR64_9PROT</name>
<comment type="caution">
    <text evidence="1">The sequence shown here is derived from an EMBL/GenBank/DDBJ whole genome shotgun (WGS) entry which is preliminary data.</text>
</comment>